<proteinExistence type="predicted"/>
<accession>A0A6M3XUH2</accession>
<name>A0A6M3XUH2_9ZZZZ</name>
<gene>
    <name evidence="1" type="ORF">TM448B02573_0004</name>
</gene>
<dbReference type="EMBL" id="MT144926">
    <property type="protein sequence ID" value="QJI01470.1"/>
    <property type="molecule type" value="Genomic_DNA"/>
</dbReference>
<organism evidence="1">
    <name type="scientific">viral metagenome</name>
    <dbReference type="NCBI Taxonomy" id="1070528"/>
    <lineage>
        <taxon>unclassified sequences</taxon>
        <taxon>metagenomes</taxon>
        <taxon>organismal metagenomes</taxon>
    </lineage>
</organism>
<sequence length="314" mass="36196">MDKRVDHLTTLIKELVKRGSGRITYGFIDRELDITTPAEKTLRRVVFKDLCDAGEIRREEHLTGVYWIIDREAPEIDWQGADPKNVINLKFPLGLERYVKIFPKSIIIIAGEKEACKTLWLYTFTLLNMYHPLGIDLYNSETGKEQMRERLDNFNFVIPEPAPFRVKERYDNFADVINPNKISVIDYLDLSSEVYEVGEEIDKIFRKLKGGIAVIGLQVPPPTKQLYRGQEKWVHRDLAYGGGFTAKRAILYLTLWSTGRKTKLLKIKYCKTRADPQVDPNNMQWTFSVNNNGTAFVNPQRSGELDFGEDEANA</sequence>
<dbReference type="AlphaFoldDB" id="A0A6M3XUH2"/>
<evidence type="ECO:0000313" key="1">
    <source>
        <dbReference type="EMBL" id="QJI01470.1"/>
    </source>
</evidence>
<reference evidence="1" key="1">
    <citation type="submission" date="2020-03" db="EMBL/GenBank/DDBJ databases">
        <title>The deep terrestrial virosphere.</title>
        <authorList>
            <person name="Holmfeldt K."/>
            <person name="Nilsson E."/>
            <person name="Simone D."/>
            <person name="Lopez-Fernandez M."/>
            <person name="Wu X."/>
            <person name="de Brujin I."/>
            <person name="Lundin D."/>
            <person name="Andersson A."/>
            <person name="Bertilsson S."/>
            <person name="Dopson M."/>
        </authorList>
    </citation>
    <scope>NUCLEOTIDE SEQUENCE</scope>
    <source>
        <strain evidence="1">TM448B02573</strain>
    </source>
</reference>
<protein>
    <submittedName>
        <fullName evidence="1">Uncharacterized protein</fullName>
    </submittedName>
</protein>